<keyword evidence="1" id="KW-0812">Transmembrane</keyword>
<dbReference type="PANTHER" id="PTHR43685">
    <property type="entry name" value="GLYCOSYLTRANSFERASE"/>
    <property type="match status" value="1"/>
</dbReference>
<evidence type="ECO:0000313" key="4">
    <source>
        <dbReference type="Proteomes" id="UP001430172"/>
    </source>
</evidence>
<dbReference type="Gene3D" id="3.90.550.10">
    <property type="entry name" value="Spore Coat Polysaccharide Biosynthesis Protein SpsA, Chain A"/>
    <property type="match status" value="1"/>
</dbReference>
<dbReference type="InterPro" id="IPR050834">
    <property type="entry name" value="Glycosyltransf_2"/>
</dbReference>
<feature type="transmembrane region" description="Helical" evidence="1">
    <location>
        <begin position="270"/>
        <end position="291"/>
    </location>
</feature>
<name>A0ABS2CPB5_9MICO</name>
<sequence length="339" mass="35792">MSSPSVSYLVPVLNEASRLAEAVQAALGQEYAGEQEVVVAVAPSSDGTEEVAAALAAADPRVRVVDNPATDIPAGLNRALAASTGEVVVRVDAHSALPEGYTRRMVEVLVETGAANAGGIMRAEGRTPLQESIARAYNSGLGLGGGVHHAGSAAGPAETAYLGVFRRSALLAVGGYDETLRRGEDYDLNERLRSAGYEVWFVPDVEVTYWPREDWRPLVRQMWATGVWRGEMVRRNGRTRLRYLAAPAVVAGLGTSAAVALSGLDRRHPLPFALAHLAPVAYAGFLGWVAATAGATAPRDRARDAAVVATIQASWGAGFLKGVTRGAGTTVDRSRVRRR</sequence>
<dbReference type="EMBL" id="JAFDVD010000012">
    <property type="protein sequence ID" value="MBM6400991.1"/>
    <property type="molecule type" value="Genomic_DNA"/>
</dbReference>
<evidence type="ECO:0000256" key="1">
    <source>
        <dbReference type="SAM" id="Phobius"/>
    </source>
</evidence>
<dbReference type="SUPFAM" id="SSF53448">
    <property type="entry name" value="Nucleotide-diphospho-sugar transferases"/>
    <property type="match status" value="1"/>
</dbReference>
<dbReference type="PANTHER" id="PTHR43685:SF2">
    <property type="entry name" value="GLYCOSYLTRANSFERASE 2-LIKE DOMAIN-CONTAINING PROTEIN"/>
    <property type="match status" value="1"/>
</dbReference>
<feature type="domain" description="Glycosyltransferase 2-like" evidence="2">
    <location>
        <begin position="9"/>
        <end position="126"/>
    </location>
</feature>
<organism evidence="3 4">
    <name type="scientific">Phycicoccus sonneratiae</name>
    <dbReference type="NCBI Taxonomy" id="2807628"/>
    <lineage>
        <taxon>Bacteria</taxon>
        <taxon>Bacillati</taxon>
        <taxon>Actinomycetota</taxon>
        <taxon>Actinomycetes</taxon>
        <taxon>Micrococcales</taxon>
        <taxon>Intrasporangiaceae</taxon>
        <taxon>Phycicoccus</taxon>
    </lineage>
</organism>
<keyword evidence="4" id="KW-1185">Reference proteome</keyword>
<feature type="transmembrane region" description="Helical" evidence="1">
    <location>
        <begin position="243"/>
        <end position="264"/>
    </location>
</feature>
<proteinExistence type="predicted"/>
<dbReference type="Pfam" id="PF00535">
    <property type="entry name" value="Glycos_transf_2"/>
    <property type="match status" value="1"/>
</dbReference>
<evidence type="ECO:0000259" key="2">
    <source>
        <dbReference type="Pfam" id="PF00535"/>
    </source>
</evidence>
<protein>
    <submittedName>
        <fullName evidence="3">Glycosyltransferase</fullName>
    </submittedName>
</protein>
<evidence type="ECO:0000313" key="3">
    <source>
        <dbReference type="EMBL" id="MBM6400991.1"/>
    </source>
</evidence>
<dbReference type="InterPro" id="IPR029044">
    <property type="entry name" value="Nucleotide-diphossugar_trans"/>
</dbReference>
<dbReference type="Proteomes" id="UP001430172">
    <property type="component" value="Unassembled WGS sequence"/>
</dbReference>
<keyword evidence="1" id="KW-0472">Membrane</keyword>
<accession>A0ABS2CPB5</accession>
<reference evidence="3" key="1">
    <citation type="submission" date="2021-02" db="EMBL/GenBank/DDBJ databases">
        <title>Phycicoccus sp. MQZ13P-5T, whole genome shotgun sequence.</title>
        <authorList>
            <person name="Tuo L."/>
        </authorList>
    </citation>
    <scope>NUCLEOTIDE SEQUENCE</scope>
    <source>
        <strain evidence="3">MQZ13P-5</strain>
    </source>
</reference>
<dbReference type="RefSeq" id="WP_204131455.1">
    <property type="nucleotide sequence ID" value="NZ_JAFDVD010000012.1"/>
</dbReference>
<keyword evidence="1" id="KW-1133">Transmembrane helix</keyword>
<gene>
    <name evidence="3" type="ORF">JQN70_11380</name>
</gene>
<dbReference type="InterPro" id="IPR001173">
    <property type="entry name" value="Glyco_trans_2-like"/>
</dbReference>
<comment type="caution">
    <text evidence="3">The sequence shown here is derived from an EMBL/GenBank/DDBJ whole genome shotgun (WGS) entry which is preliminary data.</text>
</comment>